<dbReference type="PROSITE" id="PS50876">
    <property type="entry name" value="ZF_INTEGRASE"/>
    <property type="match status" value="1"/>
</dbReference>
<dbReference type="InterPro" id="IPR043502">
    <property type="entry name" value="DNA/RNA_pol_sf"/>
</dbReference>
<dbReference type="GO" id="GO:0004519">
    <property type="term" value="F:endonuclease activity"/>
    <property type="evidence" value="ECO:0007669"/>
    <property type="project" value="UniProtKB-KW"/>
</dbReference>
<dbReference type="PANTHER" id="PTHR41694:SF3">
    <property type="entry name" value="RNA-DIRECTED DNA POLYMERASE-RELATED"/>
    <property type="match status" value="1"/>
</dbReference>
<keyword evidence="2" id="KW-0808">Transferase</keyword>
<evidence type="ECO:0000313" key="15">
    <source>
        <dbReference type="Proteomes" id="UP000796761"/>
    </source>
</evidence>
<keyword evidence="4" id="KW-0540">Nuclease</keyword>
<keyword evidence="5" id="KW-0479">Metal-binding</keyword>
<protein>
    <recommendedName>
        <fullName evidence="16">RNA-directed DNA polymerase</fullName>
    </recommendedName>
</protein>
<evidence type="ECO:0000256" key="5">
    <source>
        <dbReference type="ARBA" id="ARBA00022723"/>
    </source>
</evidence>
<feature type="domain" description="Integrase-type" evidence="11">
    <location>
        <begin position="51"/>
        <end position="92"/>
    </location>
</feature>
<dbReference type="SUPFAM" id="SSF53098">
    <property type="entry name" value="Ribonuclease H-like"/>
    <property type="match status" value="1"/>
</dbReference>
<dbReference type="InterPro" id="IPR008916">
    <property type="entry name" value="Retrov_capsid_C"/>
</dbReference>
<dbReference type="SUPFAM" id="SSF50630">
    <property type="entry name" value="Acid proteases"/>
    <property type="match status" value="1"/>
</dbReference>
<evidence type="ECO:0000256" key="4">
    <source>
        <dbReference type="ARBA" id="ARBA00022722"/>
    </source>
</evidence>
<dbReference type="SUPFAM" id="SSF46919">
    <property type="entry name" value="N-terminal Zn binding domain of HIV integrase"/>
    <property type="match status" value="1"/>
</dbReference>
<dbReference type="Proteomes" id="UP000796761">
    <property type="component" value="Unassembled WGS sequence"/>
</dbReference>
<dbReference type="InterPro" id="IPR012337">
    <property type="entry name" value="RNaseH-like_sf"/>
</dbReference>
<keyword evidence="7" id="KW-0378">Hydrolase</keyword>
<dbReference type="InterPro" id="IPR036397">
    <property type="entry name" value="RNaseH_sf"/>
</dbReference>
<keyword evidence="8" id="KW-0695">RNA-directed DNA polymerase</keyword>
<dbReference type="Pfam" id="PF00078">
    <property type="entry name" value="RVT_1"/>
    <property type="match status" value="1"/>
</dbReference>
<dbReference type="InterPro" id="IPR001995">
    <property type="entry name" value="Peptidase_A2_cat"/>
</dbReference>
<dbReference type="Gene3D" id="3.10.10.10">
    <property type="entry name" value="HIV Type 1 Reverse Transcriptase, subunit A, domain 1"/>
    <property type="match status" value="1"/>
</dbReference>
<gene>
    <name evidence="14" type="ORF">HGM15179_010120</name>
</gene>
<dbReference type="Gene3D" id="3.30.70.270">
    <property type="match status" value="1"/>
</dbReference>
<name>A0A8K1LKI1_9PASS</name>
<comment type="similarity">
    <text evidence="1">Belongs to the beta type-B retroviral polymerase family. HERV class-II K(HML-2) pol subfamily.</text>
</comment>
<proteinExistence type="inferred from homology"/>
<dbReference type="GO" id="GO:0035613">
    <property type="term" value="F:RNA stem-loop binding"/>
    <property type="evidence" value="ECO:0007669"/>
    <property type="project" value="TreeGrafter"/>
</dbReference>
<sequence length="703" mass="79344">MLSRLIYLISHREQSYVMHMSLHTNLQGFIAEGNQRANALVAPTEMATIPNVFQQAKLSHQQFHPNVPGLVHQFRLQGDQAKAIVATCPNCQRFSIPSLGSEVNPRGLNSCEVWQMDAIHILKFGRLKYIHISVDAFSGAVYASAHTGEKLADAQKHLVQAFSMLWIPKCMVYRLIYKLIPDAIAPPEVNQVTMPASPADWEDLDEVSLKVRKEHAKEETLEEMVFSHANEKCRTAILSLLWEPPLTLQDMLQEVTLAPIQEPTPALTNSPDMTPSDKDLVTLLLTTTSVYEPFRLRLTELLHLTDFDWRFVSVNSNKPGTWSQIEGKSVVIGDCKFTPREVKIAPGLITPNPKRFVLWLHCVNPPVFLPKGQIIAQVIPVPSIPVEDGVPEVNAVRVIGEDKPKETCRLIIGEETKTIKGLLNTGADVTIIPERMWSSHWALQSVPGHVQGVGGLQLPRQSESVVQTEVPKGQLASLHPFLLDYPEPLLGRDLMAQWGVTISIPDSPQHFQVVVTAERPTQKLNWKTDEPVWVEEWPLSKQKLKALNELIKEHLKKGNTKETTSPWNSPVFAIQKSDKTRWRLLNDLCQINNAIEDMGSPQPGMPSPTMLPRNWNLAIINSKDCFFHIPLYPDDILWFAFSVPTINREAPRMRYHWKVLPQGMKNSPVICQWYVSSLLSAARAVMDKAIIHHYMDECNDKPK</sequence>
<dbReference type="GO" id="GO:0006508">
    <property type="term" value="P:proteolysis"/>
    <property type="evidence" value="ECO:0007669"/>
    <property type="project" value="InterPro"/>
</dbReference>
<dbReference type="OrthoDB" id="6773263at2759"/>
<evidence type="ECO:0000256" key="3">
    <source>
        <dbReference type="ARBA" id="ARBA00022695"/>
    </source>
</evidence>
<keyword evidence="9" id="KW-0862">Zinc</keyword>
<dbReference type="InterPro" id="IPR017856">
    <property type="entry name" value="Integrase-like_N"/>
</dbReference>
<keyword evidence="9" id="KW-0863">Zinc-finger</keyword>
<keyword evidence="15" id="KW-1185">Reference proteome</keyword>
<evidence type="ECO:0000256" key="9">
    <source>
        <dbReference type="PROSITE-ProRule" id="PRU00450"/>
    </source>
</evidence>
<dbReference type="CDD" id="cd05482">
    <property type="entry name" value="HIV_retropepsin_like"/>
    <property type="match status" value="1"/>
</dbReference>
<evidence type="ECO:0000256" key="6">
    <source>
        <dbReference type="ARBA" id="ARBA00022759"/>
    </source>
</evidence>
<dbReference type="InterPro" id="IPR001584">
    <property type="entry name" value="Integrase_cat-core"/>
</dbReference>
<dbReference type="Gene3D" id="3.30.420.10">
    <property type="entry name" value="Ribonuclease H-like superfamily/Ribonuclease H"/>
    <property type="match status" value="1"/>
</dbReference>
<evidence type="ECO:0000256" key="8">
    <source>
        <dbReference type="ARBA" id="ARBA00022918"/>
    </source>
</evidence>
<dbReference type="EMBL" id="SWJQ01000287">
    <property type="protein sequence ID" value="TRZ17026.1"/>
    <property type="molecule type" value="Genomic_DNA"/>
</dbReference>
<dbReference type="InterPro" id="IPR018061">
    <property type="entry name" value="Retropepsins"/>
</dbReference>
<evidence type="ECO:0000259" key="10">
    <source>
        <dbReference type="PROSITE" id="PS50175"/>
    </source>
</evidence>
<comment type="caution">
    <text evidence="14">The sequence shown here is derived from an EMBL/GenBank/DDBJ whole genome shotgun (WGS) entry which is preliminary data.</text>
</comment>
<dbReference type="PROSITE" id="PS50175">
    <property type="entry name" value="ASP_PROT_RETROV"/>
    <property type="match status" value="1"/>
</dbReference>
<dbReference type="Gene3D" id="1.10.10.200">
    <property type="match status" value="1"/>
</dbReference>
<dbReference type="GO" id="GO:0015074">
    <property type="term" value="P:DNA integration"/>
    <property type="evidence" value="ECO:0007669"/>
    <property type="project" value="InterPro"/>
</dbReference>
<dbReference type="GO" id="GO:0003964">
    <property type="term" value="F:RNA-directed DNA polymerase activity"/>
    <property type="evidence" value="ECO:0007669"/>
    <property type="project" value="UniProtKB-KW"/>
</dbReference>
<evidence type="ECO:0000259" key="12">
    <source>
        <dbReference type="PROSITE" id="PS50878"/>
    </source>
</evidence>
<dbReference type="InterPro" id="IPR034170">
    <property type="entry name" value="Retropepsin-like_cat_dom"/>
</dbReference>
<dbReference type="PROSITE" id="PS50994">
    <property type="entry name" value="INTEGRASE"/>
    <property type="match status" value="1"/>
</dbReference>
<dbReference type="Pfam" id="PF02022">
    <property type="entry name" value="Integrase_Zn"/>
    <property type="match status" value="1"/>
</dbReference>
<evidence type="ECO:0000259" key="11">
    <source>
        <dbReference type="PROSITE" id="PS50876"/>
    </source>
</evidence>
<dbReference type="GO" id="GO:0008270">
    <property type="term" value="F:zinc ion binding"/>
    <property type="evidence" value="ECO:0007669"/>
    <property type="project" value="UniProtKB-KW"/>
</dbReference>
<feature type="domain" description="Reverse transcriptase" evidence="12">
    <location>
        <begin position="555"/>
        <end position="703"/>
    </location>
</feature>
<dbReference type="AlphaFoldDB" id="A0A8K1LKI1"/>
<dbReference type="GO" id="GO:0004190">
    <property type="term" value="F:aspartic-type endopeptidase activity"/>
    <property type="evidence" value="ECO:0007669"/>
    <property type="project" value="InterPro"/>
</dbReference>
<dbReference type="Gene3D" id="1.10.1200.30">
    <property type="match status" value="1"/>
</dbReference>
<dbReference type="InterPro" id="IPR000477">
    <property type="entry name" value="RT_dom"/>
</dbReference>
<evidence type="ECO:0008006" key="16">
    <source>
        <dbReference type="Google" id="ProtNLM"/>
    </source>
</evidence>
<dbReference type="PROSITE" id="PS50878">
    <property type="entry name" value="RT_POL"/>
    <property type="match status" value="1"/>
</dbReference>
<evidence type="ECO:0000256" key="1">
    <source>
        <dbReference type="ARBA" id="ARBA00010879"/>
    </source>
</evidence>
<dbReference type="PANTHER" id="PTHR41694">
    <property type="entry name" value="ENDOGENOUS RETROVIRUS GROUP K MEMBER POL PROTEIN"/>
    <property type="match status" value="1"/>
</dbReference>
<reference evidence="14" key="1">
    <citation type="submission" date="2019-04" db="EMBL/GenBank/DDBJ databases">
        <title>Genome assembly of Zosterops borbonicus 15179.</title>
        <authorList>
            <person name="Leroy T."/>
            <person name="Anselmetti Y."/>
            <person name="Tilak M.-K."/>
            <person name="Nabholz B."/>
        </authorList>
    </citation>
    <scope>NUCLEOTIDE SEQUENCE</scope>
    <source>
        <strain evidence="14">HGM_15179</strain>
        <tissue evidence="14">Muscle</tissue>
    </source>
</reference>
<organism evidence="14 15">
    <name type="scientific">Zosterops borbonicus</name>
    <dbReference type="NCBI Taxonomy" id="364589"/>
    <lineage>
        <taxon>Eukaryota</taxon>
        <taxon>Metazoa</taxon>
        <taxon>Chordata</taxon>
        <taxon>Craniata</taxon>
        <taxon>Vertebrata</taxon>
        <taxon>Euteleostomi</taxon>
        <taxon>Archelosauria</taxon>
        <taxon>Archosauria</taxon>
        <taxon>Dinosauria</taxon>
        <taxon>Saurischia</taxon>
        <taxon>Theropoda</taxon>
        <taxon>Coelurosauria</taxon>
        <taxon>Aves</taxon>
        <taxon>Neognathae</taxon>
        <taxon>Neoaves</taxon>
        <taxon>Telluraves</taxon>
        <taxon>Australaves</taxon>
        <taxon>Passeriformes</taxon>
        <taxon>Sylvioidea</taxon>
        <taxon>Zosteropidae</taxon>
        <taxon>Zosterops</taxon>
    </lineage>
</organism>
<keyword evidence="6" id="KW-0255">Endonuclease</keyword>
<dbReference type="SUPFAM" id="SSF56672">
    <property type="entry name" value="DNA/RNA polymerases"/>
    <property type="match status" value="1"/>
</dbReference>
<evidence type="ECO:0000259" key="13">
    <source>
        <dbReference type="PROSITE" id="PS50994"/>
    </source>
</evidence>
<evidence type="ECO:0000256" key="7">
    <source>
        <dbReference type="ARBA" id="ARBA00022801"/>
    </source>
</evidence>
<dbReference type="InterPro" id="IPR043128">
    <property type="entry name" value="Rev_trsase/Diguanyl_cyclase"/>
</dbReference>
<dbReference type="Pfam" id="PF00077">
    <property type="entry name" value="RVP"/>
    <property type="match status" value="1"/>
</dbReference>
<evidence type="ECO:0000313" key="14">
    <source>
        <dbReference type="EMBL" id="TRZ17026.1"/>
    </source>
</evidence>
<feature type="domain" description="Integrase catalytic" evidence="13">
    <location>
        <begin position="101"/>
        <end position="182"/>
    </location>
</feature>
<evidence type="ECO:0000256" key="2">
    <source>
        <dbReference type="ARBA" id="ARBA00022679"/>
    </source>
</evidence>
<accession>A0A8K1LKI1</accession>
<feature type="domain" description="Peptidase A2" evidence="10">
    <location>
        <begin position="419"/>
        <end position="494"/>
    </location>
</feature>
<keyword evidence="3" id="KW-0548">Nucleotidyltransferase</keyword>
<dbReference type="InterPro" id="IPR003308">
    <property type="entry name" value="Integrase_Zn-bd_dom_N"/>
</dbReference>
<dbReference type="Gene3D" id="2.40.70.10">
    <property type="entry name" value="Acid Proteases"/>
    <property type="match status" value="1"/>
</dbReference>
<dbReference type="InterPro" id="IPR021109">
    <property type="entry name" value="Peptidase_aspartic_dom_sf"/>
</dbReference>